<comment type="caution">
    <text evidence="1">The sequence shown here is derived from an EMBL/GenBank/DDBJ whole genome shotgun (WGS) entry which is preliminary data.</text>
</comment>
<organism evidence="1 2">
    <name type="scientific">Ambrosiozyma monospora</name>
    <name type="common">Yeast</name>
    <name type="synonym">Endomycopsis monosporus</name>
    <dbReference type="NCBI Taxonomy" id="43982"/>
    <lineage>
        <taxon>Eukaryota</taxon>
        <taxon>Fungi</taxon>
        <taxon>Dikarya</taxon>
        <taxon>Ascomycota</taxon>
        <taxon>Saccharomycotina</taxon>
        <taxon>Pichiomycetes</taxon>
        <taxon>Pichiales</taxon>
        <taxon>Pichiaceae</taxon>
        <taxon>Ambrosiozyma</taxon>
    </lineage>
</organism>
<gene>
    <name evidence="1" type="ORF">Amon02_001342200</name>
</gene>
<name>A0ACB5UDB2_AMBMO</name>
<sequence length="133" mass="14730">MTYGAIISKPFDVESDYSEGAYKDAVGLVYAAWTVLDFFLWTATFKSTVPLFLLAFFKWFYMLLYTIAIFGAHSGVETAAGVFAFLASVMAFYGVYDGLVSAADSYAPLPESKWLRMPGSWKKPTNANRVALV</sequence>
<accession>A0ACB5UDB2</accession>
<keyword evidence="2" id="KW-1185">Reference proteome</keyword>
<proteinExistence type="predicted"/>
<dbReference type="EMBL" id="BSXS01018434">
    <property type="protein sequence ID" value="GMF12957.1"/>
    <property type="molecule type" value="Genomic_DNA"/>
</dbReference>
<dbReference type="Proteomes" id="UP001165064">
    <property type="component" value="Unassembled WGS sequence"/>
</dbReference>
<protein>
    <submittedName>
        <fullName evidence="1">Unnamed protein product</fullName>
    </submittedName>
</protein>
<evidence type="ECO:0000313" key="2">
    <source>
        <dbReference type="Proteomes" id="UP001165064"/>
    </source>
</evidence>
<evidence type="ECO:0000313" key="1">
    <source>
        <dbReference type="EMBL" id="GMF12957.1"/>
    </source>
</evidence>
<reference evidence="1" key="1">
    <citation type="submission" date="2023-04" db="EMBL/GenBank/DDBJ databases">
        <title>Ambrosiozyma monospora NBRC 10751.</title>
        <authorList>
            <person name="Ichikawa N."/>
            <person name="Sato H."/>
            <person name="Tonouchi N."/>
        </authorList>
    </citation>
    <scope>NUCLEOTIDE SEQUENCE</scope>
    <source>
        <strain evidence="1">NBRC 10751</strain>
    </source>
</reference>